<sequence>MRNNRQEMLHRLVEGNLSAYSNLMFNLRRQNYPQSYGESLTELKDNLRTTIEFLDDLIKEAKK</sequence>
<reference evidence="1 2" key="1">
    <citation type="submission" date="2016-09" db="EMBL/GenBank/DDBJ databases">
        <title>Lactobacillus reuteri KLR3006, genome sequencing and assembly.</title>
        <authorList>
            <person name="Lee J.-Y."/>
            <person name="Kim E.B."/>
            <person name="Choi Y.-J."/>
        </authorList>
    </citation>
    <scope>NUCLEOTIDE SEQUENCE [LARGE SCALE GENOMIC DNA]</scope>
    <source>
        <strain evidence="1 2">KLR3006</strain>
    </source>
</reference>
<dbReference type="RefSeq" id="WP_086142687.1">
    <property type="nucleotide sequence ID" value="NZ_CANCWD010000004.1"/>
</dbReference>
<evidence type="ECO:0000313" key="2">
    <source>
        <dbReference type="Proteomes" id="UP000194219"/>
    </source>
</evidence>
<protein>
    <submittedName>
        <fullName evidence="1">Uncharacterized protein</fullName>
    </submittedName>
</protein>
<accession>A0AAE5J8C6</accession>
<comment type="caution">
    <text evidence="1">The sequence shown here is derived from an EMBL/GenBank/DDBJ whole genome shotgun (WGS) entry which is preliminary data.</text>
</comment>
<evidence type="ECO:0000313" key="1">
    <source>
        <dbReference type="EMBL" id="OTA84000.1"/>
    </source>
</evidence>
<name>A0AAE5J8C6_LIMRT</name>
<dbReference type="EMBL" id="MIMV01000204">
    <property type="protein sequence ID" value="OTA84000.1"/>
    <property type="molecule type" value="Genomic_DNA"/>
</dbReference>
<gene>
    <name evidence="1" type="ORF">BHL83_07505</name>
</gene>
<organism evidence="1 2">
    <name type="scientific">Limosilactobacillus reuteri</name>
    <name type="common">Lactobacillus reuteri</name>
    <dbReference type="NCBI Taxonomy" id="1598"/>
    <lineage>
        <taxon>Bacteria</taxon>
        <taxon>Bacillati</taxon>
        <taxon>Bacillota</taxon>
        <taxon>Bacilli</taxon>
        <taxon>Lactobacillales</taxon>
        <taxon>Lactobacillaceae</taxon>
        <taxon>Limosilactobacillus</taxon>
    </lineage>
</organism>
<dbReference type="AlphaFoldDB" id="A0AAE5J8C6"/>
<dbReference type="Proteomes" id="UP000194219">
    <property type="component" value="Unassembled WGS sequence"/>
</dbReference>
<proteinExistence type="predicted"/>